<evidence type="ECO:0000313" key="2">
    <source>
        <dbReference type="EMBL" id="EFB90732.1"/>
    </source>
</evidence>
<protein>
    <recommendedName>
        <fullName evidence="4">DUF2905 domain-containing protein</fullName>
    </recommendedName>
</protein>
<evidence type="ECO:0000313" key="3">
    <source>
        <dbReference type="Proteomes" id="UP000006462"/>
    </source>
</evidence>
<gene>
    <name evidence="2" type="ORF">HMPREF7215_1053</name>
</gene>
<accession>A0ABP2HTX8</accession>
<comment type="caution">
    <text evidence="2">The sequence shown here is derived from an EMBL/GenBank/DDBJ whole genome shotgun (WGS) entry which is preliminary data.</text>
</comment>
<dbReference type="Proteomes" id="UP000006462">
    <property type="component" value="Unassembled WGS sequence"/>
</dbReference>
<organism evidence="2 3">
    <name type="scientific">Pyramidobacter piscolens W5455</name>
    <dbReference type="NCBI Taxonomy" id="352165"/>
    <lineage>
        <taxon>Bacteria</taxon>
        <taxon>Thermotogati</taxon>
        <taxon>Synergistota</taxon>
        <taxon>Synergistia</taxon>
        <taxon>Synergistales</taxon>
        <taxon>Dethiosulfovibrionaceae</taxon>
        <taxon>Pyramidobacter</taxon>
    </lineage>
</organism>
<sequence length="85" mass="9506">MIENKDSTERNEIMVHDIGKAIMIVALVLFAVGAAVHFGGRFLPFGRLPGDFVWHGKNWSIHFPLASSIVVSVVLSLLVNLFFRR</sequence>
<keyword evidence="1" id="KW-0812">Transmembrane</keyword>
<keyword evidence="1" id="KW-0472">Membrane</keyword>
<feature type="transmembrane region" description="Helical" evidence="1">
    <location>
        <begin position="21"/>
        <end position="39"/>
    </location>
</feature>
<reference evidence="2 3" key="1">
    <citation type="submission" date="2009-12" db="EMBL/GenBank/DDBJ databases">
        <authorList>
            <person name="Shrivastava S."/>
            <person name="Madupu R."/>
            <person name="Durkin A.S."/>
            <person name="Torralba M."/>
            <person name="Methe B."/>
            <person name="Sutton G.G."/>
            <person name="Strausberg R.L."/>
            <person name="Nelson K.E."/>
        </authorList>
    </citation>
    <scope>NUCLEOTIDE SEQUENCE [LARGE SCALE GENOMIC DNA]</scope>
    <source>
        <strain evidence="2 3">W5455</strain>
    </source>
</reference>
<keyword evidence="1" id="KW-1133">Transmembrane helix</keyword>
<evidence type="ECO:0008006" key="4">
    <source>
        <dbReference type="Google" id="ProtNLM"/>
    </source>
</evidence>
<feature type="transmembrane region" description="Helical" evidence="1">
    <location>
        <begin position="59"/>
        <end position="83"/>
    </location>
</feature>
<proteinExistence type="predicted"/>
<evidence type="ECO:0000256" key="1">
    <source>
        <dbReference type="SAM" id="Phobius"/>
    </source>
</evidence>
<dbReference type="Pfam" id="PF11146">
    <property type="entry name" value="DUF2905"/>
    <property type="match status" value="1"/>
</dbReference>
<keyword evidence="3" id="KW-1185">Reference proteome</keyword>
<dbReference type="PANTHER" id="PTHR36443:SF1">
    <property type="entry name" value="BSR5223 PROTEIN"/>
    <property type="match status" value="1"/>
</dbReference>
<name>A0ABP2HTX8_9BACT</name>
<dbReference type="EMBL" id="ADFP01000066">
    <property type="protein sequence ID" value="EFB90732.1"/>
    <property type="molecule type" value="Genomic_DNA"/>
</dbReference>
<dbReference type="PANTHER" id="PTHR36443">
    <property type="entry name" value="BSR5223 PROTEIN"/>
    <property type="match status" value="1"/>
</dbReference>
<dbReference type="InterPro" id="IPR021320">
    <property type="entry name" value="DUF2905"/>
</dbReference>